<feature type="compositionally biased region" description="Acidic residues" evidence="1">
    <location>
        <begin position="191"/>
        <end position="200"/>
    </location>
</feature>
<proteinExistence type="predicted"/>
<dbReference type="AlphaFoldDB" id="A0A7S3DEJ2"/>
<protein>
    <recommendedName>
        <fullName evidence="3">Transcriptional regulator</fullName>
    </recommendedName>
</protein>
<dbReference type="PANTHER" id="PTHR30327">
    <property type="entry name" value="UNCHARACTERIZED PROTEIN YQGE"/>
    <property type="match status" value="1"/>
</dbReference>
<dbReference type="Gene3D" id="3.40.1740.10">
    <property type="entry name" value="VC0467-like"/>
    <property type="match status" value="2"/>
</dbReference>
<dbReference type="InterPro" id="IPR003774">
    <property type="entry name" value="AlgH-like"/>
</dbReference>
<dbReference type="Pfam" id="PF02622">
    <property type="entry name" value="DUF179"/>
    <property type="match status" value="2"/>
</dbReference>
<name>A0A7S3DEJ2_9EUKA</name>
<dbReference type="SUPFAM" id="SSF143456">
    <property type="entry name" value="VC0467-like"/>
    <property type="match status" value="1"/>
</dbReference>
<evidence type="ECO:0000313" key="2">
    <source>
        <dbReference type="EMBL" id="CAE0253770.1"/>
    </source>
</evidence>
<evidence type="ECO:0000256" key="1">
    <source>
        <dbReference type="SAM" id="MobiDB-lite"/>
    </source>
</evidence>
<dbReference type="PANTHER" id="PTHR30327:SF1">
    <property type="entry name" value="UPF0301 PROTEIN YQGE"/>
    <property type="match status" value="1"/>
</dbReference>
<evidence type="ECO:0008006" key="3">
    <source>
        <dbReference type="Google" id="ProtNLM"/>
    </source>
</evidence>
<dbReference type="EMBL" id="HBIB01024369">
    <property type="protein sequence ID" value="CAE0253770.1"/>
    <property type="molecule type" value="Transcribed_RNA"/>
</dbReference>
<dbReference type="GO" id="GO:0005829">
    <property type="term" value="C:cytosol"/>
    <property type="evidence" value="ECO:0007669"/>
    <property type="project" value="TreeGrafter"/>
</dbReference>
<accession>A0A7S3DEJ2</accession>
<reference evidence="2" key="1">
    <citation type="submission" date="2021-01" db="EMBL/GenBank/DDBJ databases">
        <authorList>
            <person name="Corre E."/>
            <person name="Pelletier E."/>
            <person name="Niang G."/>
            <person name="Scheremetjew M."/>
            <person name="Finn R."/>
            <person name="Kale V."/>
            <person name="Holt S."/>
            <person name="Cochrane G."/>
            <person name="Meng A."/>
            <person name="Brown T."/>
            <person name="Cohen L."/>
        </authorList>
    </citation>
    <scope>NUCLEOTIDE SEQUENCE</scope>
    <source>
        <strain evidence="2">NIES-2562</strain>
    </source>
</reference>
<sequence>MNGSNALARCLYRILLKGAKKLDSTPALRSLLVLNGKVGDITKLPPHLSPHNDMHGEKSNFFSDLVRSKFRHPSSDLSMEDALAAIRSYEMSHTLYDTLMEDKVEYSSRLSEVAEQVDVRPHDAIEPGTILLSHPLSMEHSILDRAVVLICQHSKKHGTLGVVLNKPLDFTLKDVLSADIEDHPSLGGEMENGEDEDSDEFVSRSGQAHLSGVESDEMGGSRGREEEVDEFERQMETAMSSFSQPASFHRMPKKGAIFSDDDPRSVLKHFHSDCVSHGGHVVHSPVGSLVVQMLHSIQACADNDGVNGSSESVMQLGPSSGANRSIHFGADMISLNDIYCKSGLAEEGLYRFFLGYSSWNPGQLEKEIKSGHWVTAKVSDIANAKLTKAPRLASKLRSKEVFPTEALILDRACAEGLWQKLLSKYGGVCSVWAKGSDEMYSKVFEESGMFQMGDDDEEGIVVSLS</sequence>
<gene>
    <name evidence="2" type="ORF">PBIL07802_LOCUS16005</name>
</gene>
<organism evidence="2">
    <name type="scientific">Palpitomonas bilix</name>
    <dbReference type="NCBI Taxonomy" id="652834"/>
    <lineage>
        <taxon>Eukaryota</taxon>
        <taxon>Eukaryota incertae sedis</taxon>
    </lineage>
</organism>
<feature type="region of interest" description="Disordered" evidence="1">
    <location>
        <begin position="182"/>
        <end position="223"/>
    </location>
</feature>